<gene>
    <name evidence="14" type="ORF">C4S77_11295</name>
</gene>
<feature type="domain" description="Histidine kinase" evidence="12">
    <location>
        <begin position="234"/>
        <end position="450"/>
    </location>
</feature>
<dbReference type="InterPro" id="IPR005467">
    <property type="entry name" value="His_kinase_dom"/>
</dbReference>
<keyword evidence="8 11" id="KW-1133">Transmembrane helix</keyword>
<dbReference type="AlphaFoldDB" id="A0A2S8A7D4"/>
<evidence type="ECO:0000256" key="2">
    <source>
        <dbReference type="ARBA" id="ARBA00004370"/>
    </source>
</evidence>
<keyword evidence="6 11" id="KW-0812">Transmembrane</keyword>
<dbReference type="SUPFAM" id="SSF47384">
    <property type="entry name" value="Homodimeric domain of signal transducing histidine kinase"/>
    <property type="match status" value="1"/>
</dbReference>
<sequence length="450" mass="52673">MKIQNRLSLISSALWGIVFIVVALLIFGLYKTNIENSVYRNLQKTSQIIGYYFFEKDEVSPKEFIKIKKQYEKINNPYYEIYDENNYLKYGNTPDIPIETIEEIRTKKKLTFTTQEFLCYGVYYKDNQGNFVIITKEKKEDIYYYINPLIWILLSAFILGLLATIFLNKWIANMAYRPIREAIRQVKKMSPGDSMHLNATYTVKDEMYDLTETFNELLKKISDTFKIQQNFVSYVSHEFKTPLAAIQGNLEVFSLKDRSPEEYHTLSQKLIDEIYQLQEILNTLLVVSDLRKNTDVSEQIRIDEMILDIIKRVSDKHFDYKECINFTINISPENTRLLQINIDKTQIFIALFNLIENAVKFSQGKTVQIHLYEIKREIHVVIQDKGIGIPEKQIKEISRPFYRADNAEKVSGTGIGLSIALRILEKNFIKYTIESSINKGTLITLIFMNS</sequence>
<dbReference type="InterPro" id="IPR050428">
    <property type="entry name" value="TCS_sensor_his_kinase"/>
</dbReference>
<dbReference type="Gene3D" id="3.30.565.10">
    <property type="entry name" value="Histidine kinase-like ATPase, C-terminal domain"/>
    <property type="match status" value="1"/>
</dbReference>
<keyword evidence="10 11" id="KW-0472">Membrane</keyword>
<evidence type="ECO:0000256" key="1">
    <source>
        <dbReference type="ARBA" id="ARBA00000085"/>
    </source>
</evidence>
<protein>
    <recommendedName>
        <fullName evidence="3">histidine kinase</fullName>
        <ecNumber evidence="3">2.7.13.3</ecNumber>
    </recommendedName>
</protein>
<dbReference type="SMART" id="SM00388">
    <property type="entry name" value="HisKA"/>
    <property type="match status" value="1"/>
</dbReference>
<keyword evidence="4" id="KW-0597">Phosphoprotein</keyword>
<evidence type="ECO:0000256" key="3">
    <source>
        <dbReference type="ARBA" id="ARBA00012438"/>
    </source>
</evidence>
<dbReference type="InterPro" id="IPR003660">
    <property type="entry name" value="HAMP_dom"/>
</dbReference>
<dbReference type="InterPro" id="IPR003661">
    <property type="entry name" value="HisK_dim/P_dom"/>
</dbReference>
<keyword evidence="5" id="KW-0808">Transferase</keyword>
<feature type="transmembrane region" description="Helical" evidence="11">
    <location>
        <begin position="142"/>
        <end position="167"/>
    </location>
</feature>
<evidence type="ECO:0000256" key="5">
    <source>
        <dbReference type="ARBA" id="ARBA00022679"/>
    </source>
</evidence>
<evidence type="ECO:0000256" key="10">
    <source>
        <dbReference type="ARBA" id="ARBA00023136"/>
    </source>
</evidence>
<evidence type="ECO:0000313" key="14">
    <source>
        <dbReference type="EMBL" id="PQL90468.1"/>
    </source>
</evidence>
<dbReference type="EC" id="2.7.13.3" evidence="3"/>
<feature type="domain" description="HAMP" evidence="13">
    <location>
        <begin position="177"/>
        <end position="226"/>
    </location>
</feature>
<evidence type="ECO:0000259" key="12">
    <source>
        <dbReference type="PROSITE" id="PS50109"/>
    </source>
</evidence>
<comment type="caution">
    <text evidence="14">The sequence shown here is derived from an EMBL/GenBank/DDBJ whole genome shotgun (WGS) entry which is preliminary data.</text>
</comment>
<keyword evidence="9" id="KW-0902">Two-component regulatory system</keyword>
<dbReference type="CDD" id="cd00075">
    <property type="entry name" value="HATPase"/>
    <property type="match status" value="1"/>
</dbReference>
<evidence type="ECO:0000256" key="4">
    <source>
        <dbReference type="ARBA" id="ARBA00022553"/>
    </source>
</evidence>
<dbReference type="RefSeq" id="WP_105247636.1">
    <property type="nucleotide sequence ID" value="NZ_PSZM01000046.1"/>
</dbReference>
<name>A0A2S8A7D4_9FLAO</name>
<dbReference type="PANTHER" id="PTHR45436">
    <property type="entry name" value="SENSOR HISTIDINE KINASE YKOH"/>
    <property type="match status" value="1"/>
</dbReference>
<proteinExistence type="predicted"/>
<dbReference type="EMBL" id="PSZM01000046">
    <property type="protein sequence ID" value="PQL90468.1"/>
    <property type="molecule type" value="Genomic_DNA"/>
</dbReference>
<evidence type="ECO:0000313" key="15">
    <source>
        <dbReference type="Proteomes" id="UP000238042"/>
    </source>
</evidence>
<dbReference type="CDD" id="cd06225">
    <property type="entry name" value="HAMP"/>
    <property type="match status" value="1"/>
</dbReference>
<dbReference type="InterPro" id="IPR036890">
    <property type="entry name" value="HATPase_C_sf"/>
</dbReference>
<keyword evidence="15" id="KW-1185">Reference proteome</keyword>
<reference evidence="14 15" key="1">
    <citation type="submission" date="2018-02" db="EMBL/GenBank/DDBJ databases">
        <title>Genome sequences of Apibacter spp., gut symbionts of Asian honey bees.</title>
        <authorList>
            <person name="Kwong W.K."/>
            <person name="Steele M.I."/>
            <person name="Moran N.A."/>
        </authorList>
    </citation>
    <scope>NUCLEOTIDE SEQUENCE [LARGE SCALE GENOMIC DNA]</scope>
    <source>
        <strain evidence="15">wkB301</strain>
    </source>
</reference>
<dbReference type="CDD" id="cd00082">
    <property type="entry name" value="HisKA"/>
    <property type="match status" value="1"/>
</dbReference>
<dbReference type="PROSITE" id="PS50109">
    <property type="entry name" value="HIS_KIN"/>
    <property type="match status" value="1"/>
</dbReference>
<dbReference type="Gene3D" id="1.10.287.130">
    <property type="match status" value="1"/>
</dbReference>
<dbReference type="Proteomes" id="UP000238042">
    <property type="component" value="Unassembled WGS sequence"/>
</dbReference>
<dbReference type="Gene3D" id="6.10.340.10">
    <property type="match status" value="1"/>
</dbReference>
<evidence type="ECO:0000256" key="11">
    <source>
        <dbReference type="SAM" id="Phobius"/>
    </source>
</evidence>
<dbReference type="PROSITE" id="PS50885">
    <property type="entry name" value="HAMP"/>
    <property type="match status" value="1"/>
</dbReference>
<accession>A0A2S8A7D4</accession>
<organism evidence="14 15">
    <name type="scientific">Apibacter adventoris</name>
    <dbReference type="NCBI Taxonomy" id="1679466"/>
    <lineage>
        <taxon>Bacteria</taxon>
        <taxon>Pseudomonadati</taxon>
        <taxon>Bacteroidota</taxon>
        <taxon>Flavobacteriia</taxon>
        <taxon>Flavobacteriales</taxon>
        <taxon>Weeksellaceae</taxon>
        <taxon>Apibacter</taxon>
    </lineage>
</organism>
<dbReference type="OrthoDB" id="594725at2"/>
<evidence type="ECO:0000259" key="13">
    <source>
        <dbReference type="PROSITE" id="PS50885"/>
    </source>
</evidence>
<feature type="transmembrane region" description="Helical" evidence="11">
    <location>
        <begin position="7"/>
        <end position="30"/>
    </location>
</feature>
<comment type="catalytic activity">
    <reaction evidence="1">
        <text>ATP + protein L-histidine = ADP + protein N-phospho-L-histidine.</text>
        <dbReference type="EC" id="2.7.13.3"/>
    </reaction>
</comment>
<keyword evidence="7 14" id="KW-0418">Kinase</keyword>
<comment type="subcellular location">
    <subcellularLocation>
        <location evidence="2">Membrane</location>
    </subcellularLocation>
</comment>
<dbReference type="InterPro" id="IPR003594">
    <property type="entry name" value="HATPase_dom"/>
</dbReference>
<dbReference type="InterPro" id="IPR036097">
    <property type="entry name" value="HisK_dim/P_sf"/>
</dbReference>
<evidence type="ECO:0000256" key="6">
    <source>
        <dbReference type="ARBA" id="ARBA00022692"/>
    </source>
</evidence>
<dbReference type="GO" id="GO:0000155">
    <property type="term" value="F:phosphorelay sensor kinase activity"/>
    <property type="evidence" value="ECO:0007669"/>
    <property type="project" value="InterPro"/>
</dbReference>
<evidence type="ECO:0000256" key="8">
    <source>
        <dbReference type="ARBA" id="ARBA00022989"/>
    </source>
</evidence>
<dbReference type="Pfam" id="PF02518">
    <property type="entry name" value="HATPase_c"/>
    <property type="match status" value="1"/>
</dbReference>
<evidence type="ECO:0000256" key="7">
    <source>
        <dbReference type="ARBA" id="ARBA00022777"/>
    </source>
</evidence>
<dbReference type="Pfam" id="PF00512">
    <property type="entry name" value="HisKA"/>
    <property type="match status" value="1"/>
</dbReference>
<dbReference type="GO" id="GO:0005886">
    <property type="term" value="C:plasma membrane"/>
    <property type="evidence" value="ECO:0007669"/>
    <property type="project" value="TreeGrafter"/>
</dbReference>
<dbReference type="InterPro" id="IPR004358">
    <property type="entry name" value="Sig_transdc_His_kin-like_C"/>
</dbReference>
<dbReference type="PRINTS" id="PR00344">
    <property type="entry name" value="BCTRLSENSOR"/>
</dbReference>
<dbReference type="SUPFAM" id="SSF55874">
    <property type="entry name" value="ATPase domain of HSP90 chaperone/DNA topoisomerase II/histidine kinase"/>
    <property type="match status" value="1"/>
</dbReference>
<evidence type="ECO:0000256" key="9">
    <source>
        <dbReference type="ARBA" id="ARBA00023012"/>
    </source>
</evidence>
<dbReference type="SMART" id="SM00387">
    <property type="entry name" value="HATPase_c"/>
    <property type="match status" value="1"/>
</dbReference>
<dbReference type="PANTHER" id="PTHR45436:SF5">
    <property type="entry name" value="SENSOR HISTIDINE KINASE TRCS"/>
    <property type="match status" value="1"/>
</dbReference>